<comment type="caution">
    <text evidence="1">The sequence shown here is derived from an EMBL/GenBank/DDBJ whole genome shotgun (WGS) entry which is preliminary data.</text>
</comment>
<dbReference type="EMBL" id="JAICCF010000001">
    <property type="protein sequence ID" value="MBW8683061.1"/>
    <property type="molecule type" value="Genomic_DNA"/>
</dbReference>
<gene>
    <name evidence="1" type="ORF">K1Y79_01825</name>
</gene>
<evidence type="ECO:0000313" key="2">
    <source>
        <dbReference type="Proteomes" id="UP000812961"/>
    </source>
</evidence>
<protein>
    <submittedName>
        <fullName evidence="1">DUF2141 domain-containing protein</fullName>
    </submittedName>
</protein>
<dbReference type="Proteomes" id="UP000812961">
    <property type="component" value="Unassembled WGS sequence"/>
</dbReference>
<dbReference type="RefSeq" id="WP_220248294.1">
    <property type="nucleotide sequence ID" value="NZ_JAICCF010000001.1"/>
</dbReference>
<organism evidence="1 2">
    <name type="scientific">Chitinophaga rhizophila</name>
    <dbReference type="NCBI Taxonomy" id="2866212"/>
    <lineage>
        <taxon>Bacteria</taxon>
        <taxon>Pseudomonadati</taxon>
        <taxon>Bacteroidota</taxon>
        <taxon>Chitinophagia</taxon>
        <taxon>Chitinophagales</taxon>
        <taxon>Chitinophagaceae</taxon>
        <taxon>Chitinophaga</taxon>
    </lineage>
</organism>
<reference evidence="1 2" key="1">
    <citation type="submission" date="2021-08" db="EMBL/GenBank/DDBJ databases">
        <title>The genome sequence of Chitinophaga sp. B61.</title>
        <authorList>
            <person name="Zhang X."/>
        </authorList>
    </citation>
    <scope>NUCLEOTIDE SEQUENCE [LARGE SCALE GENOMIC DNA]</scope>
    <source>
        <strain evidence="1 2">B61</strain>
    </source>
</reference>
<evidence type="ECO:0000313" key="1">
    <source>
        <dbReference type="EMBL" id="MBW8683061.1"/>
    </source>
</evidence>
<sequence>MMQQQVYEQEAICRSDKNIAHHYLQHVHGHPALDDITLTMSILVKSDAEAAVNEHAEKLASLIRCLTGIYQVEKNQDRLRQAKIAAVHLIECCNSNLPYLYKGRNIIPALLEMYRLTEEDYYLLKAQVVADRLYESSNAPTAHIDVQANMLSLLQELYTTWPDKKLMGRINVIAGKLISNAAICDEGIYWRPAAVQSPIETLHLQYLLYATWQQLGDFTGNDTFYELSRRSRKYISSLEENISNGQPVTVEVPKLPINASLLALATGSGIDSPSSDTQLSPVLAQYRDQLLQGLCTSLPRDIVNDIVITANLLSGCKGQISRAEHIDGCNLQMTVRELNRRLLHNTFENTIGMLQFSLGRSGKICRELTYNDLQTQDALHCLLSEYSSYLGVSRRSDIMQHHAYELELHNRSMIIAREAYPYHAIEKVVQPQDILSLTLRLHPNMMRMELPADISNKVRSVIFRDAQMPPGDYAVAIFHDISRHLVKSMILQSNQKMVLEAFGQLADGHPRVTDLLEYLATNNDELTKIEVSEIISNFYDAGLLITSNQR</sequence>
<accession>A0ABS7G6H4</accession>
<name>A0ABS7G6H4_9BACT</name>
<keyword evidence="2" id="KW-1185">Reference proteome</keyword>
<proteinExistence type="predicted"/>